<organism evidence="2 3">
    <name type="scientific">Chelatococcus reniformis</name>
    <dbReference type="NCBI Taxonomy" id="1494448"/>
    <lineage>
        <taxon>Bacteria</taxon>
        <taxon>Pseudomonadati</taxon>
        <taxon>Pseudomonadota</taxon>
        <taxon>Alphaproteobacteria</taxon>
        <taxon>Hyphomicrobiales</taxon>
        <taxon>Chelatococcaceae</taxon>
        <taxon>Chelatococcus</taxon>
    </lineage>
</organism>
<feature type="compositionally biased region" description="Pro residues" evidence="1">
    <location>
        <begin position="211"/>
        <end position="234"/>
    </location>
</feature>
<evidence type="ECO:0000313" key="2">
    <source>
        <dbReference type="EMBL" id="GGC91052.1"/>
    </source>
</evidence>
<sequence length="295" mass="30401">MYNLYDIMQAAQQGQAVANIANQFGLSADQTRKAIEATLPAFSLGLQRAMQSQQGLLNTMGLMGSGQFMPFFEQAAATRTPSAPAQGASVVETVFGSPEVTRQVAAHAAVLSGVRPEVLLRMLPLIGAMIMGGLFKVAMEQGMGQLLAQSAEFMQRAGGAAPARPPQQPPPSTTDSAADMMGQMVANSLKAVFSVFPAQSKPDAPVAPAAAPAPPRPSPPPPAAAAAAPPPESPAEPASAGAGDEAFDAAKAGFEHFSRMFETGRTVQDQHLATMRAIFDSFAPKNGAAKPAGSD</sequence>
<dbReference type="InterPro" id="IPR009282">
    <property type="entry name" value="DUF937"/>
</dbReference>
<feature type="region of interest" description="Disordered" evidence="1">
    <location>
        <begin position="203"/>
        <end position="242"/>
    </location>
</feature>
<reference evidence="2" key="2">
    <citation type="submission" date="2020-09" db="EMBL/GenBank/DDBJ databases">
        <authorList>
            <person name="Sun Q."/>
            <person name="Zhou Y."/>
        </authorList>
    </citation>
    <scope>NUCLEOTIDE SEQUENCE</scope>
    <source>
        <strain evidence="2">CGMCC 1.12919</strain>
    </source>
</reference>
<reference evidence="2" key="1">
    <citation type="journal article" date="2014" name="Int. J. Syst. Evol. Microbiol.">
        <title>Complete genome sequence of Corynebacterium casei LMG S-19264T (=DSM 44701T), isolated from a smear-ripened cheese.</title>
        <authorList>
            <consortium name="US DOE Joint Genome Institute (JGI-PGF)"/>
            <person name="Walter F."/>
            <person name="Albersmeier A."/>
            <person name="Kalinowski J."/>
            <person name="Ruckert C."/>
        </authorList>
    </citation>
    <scope>NUCLEOTIDE SEQUENCE</scope>
    <source>
        <strain evidence="2">CGMCC 1.12919</strain>
    </source>
</reference>
<evidence type="ECO:0000313" key="3">
    <source>
        <dbReference type="Proteomes" id="UP000637002"/>
    </source>
</evidence>
<proteinExistence type="predicted"/>
<protein>
    <recommendedName>
        <fullName evidence="4">DUF937 domain-containing protein</fullName>
    </recommendedName>
</protein>
<feature type="region of interest" description="Disordered" evidence="1">
    <location>
        <begin position="157"/>
        <end position="178"/>
    </location>
</feature>
<name>A0A916XQI9_9HYPH</name>
<dbReference type="AlphaFoldDB" id="A0A916XQI9"/>
<dbReference type="Proteomes" id="UP000637002">
    <property type="component" value="Unassembled WGS sequence"/>
</dbReference>
<accession>A0A916XQI9</accession>
<comment type="caution">
    <text evidence="2">The sequence shown here is derived from an EMBL/GenBank/DDBJ whole genome shotgun (WGS) entry which is preliminary data.</text>
</comment>
<dbReference type="EMBL" id="BMGG01000011">
    <property type="protein sequence ID" value="GGC91052.1"/>
    <property type="molecule type" value="Genomic_DNA"/>
</dbReference>
<dbReference type="RefSeq" id="WP_188612462.1">
    <property type="nucleotide sequence ID" value="NZ_BMGG01000011.1"/>
</dbReference>
<gene>
    <name evidence="2" type="ORF">GCM10010994_56050</name>
</gene>
<evidence type="ECO:0008006" key="4">
    <source>
        <dbReference type="Google" id="ProtNLM"/>
    </source>
</evidence>
<feature type="compositionally biased region" description="Pro residues" evidence="1">
    <location>
        <begin position="163"/>
        <end position="172"/>
    </location>
</feature>
<evidence type="ECO:0000256" key="1">
    <source>
        <dbReference type="SAM" id="MobiDB-lite"/>
    </source>
</evidence>
<keyword evidence="3" id="KW-1185">Reference proteome</keyword>
<dbReference type="Pfam" id="PF06078">
    <property type="entry name" value="DUF937"/>
    <property type="match status" value="1"/>
</dbReference>